<keyword evidence="2" id="KW-1003">Cell membrane</keyword>
<evidence type="ECO:0000259" key="8">
    <source>
        <dbReference type="Pfam" id="PF02706"/>
    </source>
</evidence>
<keyword evidence="5 7" id="KW-0472">Membrane</keyword>
<dbReference type="Proteomes" id="UP000245489">
    <property type="component" value="Unassembled WGS sequence"/>
</dbReference>
<dbReference type="EMBL" id="QGGO01000002">
    <property type="protein sequence ID" value="PWK28975.1"/>
    <property type="molecule type" value="Genomic_DNA"/>
</dbReference>
<gene>
    <name evidence="9" type="ORF">LV89_00529</name>
</gene>
<evidence type="ECO:0000256" key="4">
    <source>
        <dbReference type="ARBA" id="ARBA00022989"/>
    </source>
</evidence>
<dbReference type="InterPro" id="IPR003856">
    <property type="entry name" value="LPS_length_determ_N"/>
</dbReference>
<keyword evidence="10" id="KW-1185">Reference proteome</keyword>
<feature type="transmembrane region" description="Helical" evidence="7">
    <location>
        <begin position="29"/>
        <end position="49"/>
    </location>
</feature>
<dbReference type="PANTHER" id="PTHR32309">
    <property type="entry name" value="TYROSINE-PROTEIN KINASE"/>
    <property type="match status" value="1"/>
</dbReference>
<dbReference type="Pfam" id="PF02706">
    <property type="entry name" value="Wzz"/>
    <property type="match status" value="1"/>
</dbReference>
<feature type="coiled-coil region" evidence="6">
    <location>
        <begin position="229"/>
        <end position="256"/>
    </location>
</feature>
<evidence type="ECO:0000256" key="7">
    <source>
        <dbReference type="SAM" id="Phobius"/>
    </source>
</evidence>
<keyword evidence="3 7" id="KW-0812">Transmembrane</keyword>
<evidence type="ECO:0000313" key="9">
    <source>
        <dbReference type="EMBL" id="PWK28975.1"/>
    </source>
</evidence>
<reference evidence="9 10" key="1">
    <citation type="submission" date="2018-05" db="EMBL/GenBank/DDBJ databases">
        <title>Genomic Encyclopedia of Archaeal and Bacterial Type Strains, Phase II (KMG-II): from individual species to whole genera.</title>
        <authorList>
            <person name="Goeker M."/>
        </authorList>
    </citation>
    <scope>NUCLEOTIDE SEQUENCE [LARGE SCALE GENOMIC DNA]</scope>
    <source>
        <strain evidence="9 10">DSM 22214</strain>
    </source>
</reference>
<protein>
    <submittedName>
        <fullName evidence="9">Subunit length determinant protein</fullName>
    </submittedName>
</protein>
<evidence type="ECO:0000256" key="2">
    <source>
        <dbReference type="ARBA" id="ARBA00022475"/>
    </source>
</evidence>
<evidence type="ECO:0000256" key="3">
    <source>
        <dbReference type="ARBA" id="ARBA00022692"/>
    </source>
</evidence>
<sequence length="357" mass="40434">METNQLQNTDAEMTIDISKIFKVIARKKWAILIVTIISALLGIFIAINIPNEYSSQVQILPELESKDGAGGLSKFKSLAGLAGVDLGSLSSTEAVRPDLYPNIIQSTPFLMDVLNLEVFVSKYKRKMTMNAFLEENKKQELATKILGESDDSDKDMPVINSKNIPLETIHLNKKQDNLIKELQKRVGATLDKKTGVISISAKMQDPVIAATIVRYCQDYLTQYVVKYRTEKTLKDIKFLEERLSEAKRRYDNALFAYSSYQDRNKSLFLNIAKDEGKKLQYEVDLSYNLYSELAKQLEEAKIKVHRETPIFKVLEPAQIPVKKSEPKRSVMVLGFAFLGLILSTFVVLGINYKELGF</sequence>
<evidence type="ECO:0000256" key="6">
    <source>
        <dbReference type="SAM" id="Coils"/>
    </source>
</evidence>
<feature type="domain" description="Polysaccharide chain length determinant N-terminal" evidence="8">
    <location>
        <begin position="14"/>
        <end position="73"/>
    </location>
</feature>
<proteinExistence type="predicted"/>
<name>A0A316EHK2_9BACT</name>
<dbReference type="GO" id="GO:0005886">
    <property type="term" value="C:plasma membrane"/>
    <property type="evidence" value="ECO:0007669"/>
    <property type="project" value="UniProtKB-SubCell"/>
</dbReference>
<organism evidence="9 10">
    <name type="scientific">Arcicella aurantiaca</name>
    <dbReference type="NCBI Taxonomy" id="591202"/>
    <lineage>
        <taxon>Bacteria</taxon>
        <taxon>Pseudomonadati</taxon>
        <taxon>Bacteroidota</taxon>
        <taxon>Cytophagia</taxon>
        <taxon>Cytophagales</taxon>
        <taxon>Flectobacillaceae</taxon>
        <taxon>Arcicella</taxon>
    </lineage>
</organism>
<dbReference type="PANTHER" id="PTHR32309:SF13">
    <property type="entry name" value="FERRIC ENTEROBACTIN TRANSPORT PROTEIN FEPE"/>
    <property type="match status" value="1"/>
</dbReference>
<comment type="subcellular location">
    <subcellularLocation>
        <location evidence="1">Cell membrane</location>
        <topology evidence="1">Multi-pass membrane protein</topology>
    </subcellularLocation>
</comment>
<feature type="transmembrane region" description="Helical" evidence="7">
    <location>
        <begin position="330"/>
        <end position="352"/>
    </location>
</feature>
<keyword evidence="4 7" id="KW-1133">Transmembrane helix</keyword>
<dbReference type="AlphaFoldDB" id="A0A316EHK2"/>
<evidence type="ECO:0000256" key="5">
    <source>
        <dbReference type="ARBA" id="ARBA00023136"/>
    </source>
</evidence>
<dbReference type="GO" id="GO:0004713">
    <property type="term" value="F:protein tyrosine kinase activity"/>
    <property type="evidence" value="ECO:0007669"/>
    <property type="project" value="TreeGrafter"/>
</dbReference>
<evidence type="ECO:0000313" key="10">
    <source>
        <dbReference type="Proteomes" id="UP000245489"/>
    </source>
</evidence>
<comment type="caution">
    <text evidence="9">The sequence shown here is derived from an EMBL/GenBank/DDBJ whole genome shotgun (WGS) entry which is preliminary data.</text>
</comment>
<dbReference type="RefSeq" id="WP_109741306.1">
    <property type="nucleotide sequence ID" value="NZ_QGGO01000002.1"/>
</dbReference>
<keyword evidence="6" id="KW-0175">Coiled coil</keyword>
<accession>A0A316EHK2</accession>
<dbReference type="InterPro" id="IPR050445">
    <property type="entry name" value="Bact_polysacc_biosynth/exp"/>
</dbReference>
<evidence type="ECO:0000256" key="1">
    <source>
        <dbReference type="ARBA" id="ARBA00004651"/>
    </source>
</evidence>
<dbReference type="OrthoDB" id="1522571at2"/>